<keyword evidence="6 11" id="KW-0418">Kinase</keyword>
<dbReference type="InterPro" id="IPR043129">
    <property type="entry name" value="ATPase_NBD"/>
</dbReference>
<dbReference type="GO" id="GO:0005829">
    <property type="term" value="C:cytosol"/>
    <property type="evidence" value="ECO:0007669"/>
    <property type="project" value="TreeGrafter"/>
</dbReference>
<evidence type="ECO:0000256" key="7">
    <source>
        <dbReference type="ARBA" id="ARBA00022840"/>
    </source>
</evidence>
<keyword evidence="15" id="KW-1185">Reference proteome</keyword>
<evidence type="ECO:0000256" key="11">
    <source>
        <dbReference type="RuleBase" id="RU362007"/>
    </source>
</evidence>
<dbReference type="Gene3D" id="1.10.287.1250">
    <property type="match status" value="1"/>
</dbReference>
<accession>A0A8H5TUN3</accession>
<dbReference type="OrthoDB" id="419537at2759"/>
<dbReference type="FunFam" id="3.40.367.20:FF:000004">
    <property type="entry name" value="Phosphotransferase"/>
    <property type="match status" value="1"/>
</dbReference>
<protein>
    <recommendedName>
        <fullName evidence="11">Phosphotransferase</fullName>
        <ecNumber evidence="11">2.7.1.-</ecNumber>
    </recommendedName>
</protein>
<evidence type="ECO:0000313" key="15">
    <source>
        <dbReference type="Proteomes" id="UP000567885"/>
    </source>
</evidence>
<dbReference type="PRINTS" id="PR00475">
    <property type="entry name" value="HEXOKINASE"/>
</dbReference>
<dbReference type="Pfam" id="PF00349">
    <property type="entry name" value="Hexokinase_1"/>
    <property type="match status" value="1"/>
</dbReference>
<dbReference type="GO" id="GO:0005739">
    <property type="term" value="C:mitochondrion"/>
    <property type="evidence" value="ECO:0007669"/>
    <property type="project" value="TreeGrafter"/>
</dbReference>
<dbReference type="PANTHER" id="PTHR19443">
    <property type="entry name" value="HEXOKINASE"/>
    <property type="match status" value="1"/>
</dbReference>
<comment type="catalytic activity">
    <reaction evidence="10">
        <text>D-fructose + ATP = D-fructose 6-phosphate + ADP + H(+)</text>
        <dbReference type="Rhea" id="RHEA:16125"/>
        <dbReference type="ChEBI" id="CHEBI:15378"/>
        <dbReference type="ChEBI" id="CHEBI:30616"/>
        <dbReference type="ChEBI" id="CHEBI:37721"/>
        <dbReference type="ChEBI" id="CHEBI:61527"/>
        <dbReference type="ChEBI" id="CHEBI:456216"/>
        <dbReference type="EC" id="2.7.1.1"/>
    </reaction>
    <physiologicalReaction direction="left-to-right" evidence="10">
        <dbReference type="Rhea" id="RHEA:16126"/>
    </physiologicalReaction>
</comment>
<dbReference type="PROSITE" id="PS51748">
    <property type="entry name" value="HEXOKINASE_2"/>
    <property type="match status" value="1"/>
</dbReference>
<dbReference type="SUPFAM" id="SSF53067">
    <property type="entry name" value="Actin-like ATPase domain"/>
    <property type="match status" value="2"/>
</dbReference>
<dbReference type="GO" id="GO:0001678">
    <property type="term" value="P:intracellular glucose homeostasis"/>
    <property type="evidence" value="ECO:0007669"/>
    <property type="project" value="InterPro"/>
</dbReference>
<keyword evidence="4 11" id="KW-0808">Transferase</keyword>
<proteinExistence type="inferred from homology"/>
<evidence type="ECO:0000259" key="13">
    <source>
        <dbReference type="Pfam" id="PF03727"/>
    </source>
</evidence>
<dbReference type="GO" id="GO:0006096">
    <property type="term" value="P:glycolytic process"/>
    <property type="evidence" value="ECO:0007669"/>
    <property type="project" value="UniProtKB-UniPathway"/>
</dbReference>
<dbReference type="InterPro" id="IPR001312">
    <property type="entry name" value="Hexokinase"/>
</dbReference>
<name>A0A8H5TUN3_FUSHE</name>
<feature type="domain" description="Hexokinase C-terminal" evidence="13">
    <location>
        <begin position="208"/>
        <end position="447"/>
    </location>
</feature>
<keyword evidence="8 11" id="KW-0324">Glycolysis</keyword>
<evidence type="ECO:0000256" key="1">
    <source>
        <dbReference type="ARBA" id="ARBA00004888"/>
    </source>
</evidence>
<dbReference type="Gene3D" id="3.40.367.20">
    <property type="match status" value="1"/>
</dbReference>
<gene>
    <name evidence="14" type="ORF">FHETE_1141</name>
</gene>
<evidence type="ECO:0000256" key="2">
    <source>
        <dbReference type="ARBA" id="ARBA00005028"/>
    </source>
</evidence>
<dbReference type="UniPathway" id="UPA00109">
    <property type="reaction ID" value="UER00180"/>
</dbReference>
<dbReference type="GO" id="GO:0019158">
    <property type="term" value="F:mannokinase activity"/>
    <property type="evidence" value="ECO:0007669"/>
    <property type="project" value="TreeGrafter"/>
</dbReference>
<dbReference type="AlphaFoldDB" id="A0A8H5TUN3"/>
<dbReference type="GO" id="GO:0005524">
    <property type="term" value="F:ATP binding"/>
    <property type="evidence" value="ECO:0007669"/>
    <property type="project" value="UniProtKB-UniRule"/>
</dbReference>
<dbReference type="GO" id="GO:0008865">
    <property type="term" value="F:fructokinase activity"/>
    <property type="evidence" value="ECO:0007669"/>
    <property type="project" value="TreeGrafter"/>
</dbReference>
<evidence type="ECO:0000256" key="3">
    <source>
        <dbReference type="ARBA" id="ARBA00009225"/>
    </source>
</evidence>
<dbReference type="Proteomes" id="UP000567885">
    <property type="component" value="Unassembled WGS sequence"/>
</dbReference>
<evidence type="ECO:0000256" key="9">
    <source>
        <dbReference type="ARBA" id="ARBA00044613"/>
    </source>
</evidence>
<comment type="similarity">
    <text evidence="3 11">Belongs to the hexokinase family.</text>
</comment>
<evidence type="ECO:0000313" key="14">
    <source>
        <dbReference type="EMBL" id="KAF5678700.1"/>
    </source>
</evidence>
<dbReference type="GO" id="GO:0006013">
    <property type="term" value="P:mannose metabolic process"/>
    <property type="evidence" value="ECO:0007669"/>
    <property type="project" value="TreeGrafter"/>
</dbReference>
<dbReference type="Pfam" id="PF03727">
    <property type="entry name" value="Hexokinase_2"/>
    <property type="match status" value="1"/>
</dbReference>
<comment type="catalytic activity">
    <reaction evidence="9">
        <text>a D-hexose + ATP = a D-hexose 6-phosphate + ADP + H(+)</text>
        <dbReference type="Rhea" id="RHEA:22740"/>
        <dbReference type="ChEBI" id="CHEBI:4194"/>
        <dbReference type="ChEBI" id="CHEBI:15378"/>
        <dbReference type="ChEBI" id="CHEBI:30616"/>
        <dbReference type="ChEBI" id="CHEBI:229467"/>
        <dbReference type="ChEBI" id="CHEBI:456216"/>
        <dbReference type="EC" id="2.7.1.1"/>
    </reaction>
    <physiologicalReaction direction="left-to-right" evidence="9">
        <dbReference type="Rhea" id="RHEA:22741"/>
    </physiologicalReaction>
</comment>
<evidence type="ECO:0000256" key="6">
    <source>
        <dbReference type="ARBA" id="ARBA00022777"/>
    </source>
</evidence>
<dbReference type="GO" id="GO:0005536">
    <property type="term" value="F:D-glucose binding"/>
    <property type="evidence" value="ECO:0007669"/>
    <property type="project" value="InterPro"/>
</dbReference>
<dbReference type="Gene3D" id="3.30.420.40">
    <property type="match status" value="1"/>
</dbReference>
<dbReference type="GO" id="GO:0006006">
    <property type="term" value="P:glucose metabolic process"/>
    <property type="evidence" value="ECO:0007669"/>
    <property type="project" value="TreeGrafter"/>
</dbReference>
<organism evidence="14 15">
    <name type="scientific">Fusarium heterosporum</name>
    <dbReference type="NCBI Taxonomy" id="42747"/>
    <lineage>
        <taxon>Eukaryota</taxon>
        <taxon>Fungi</taxon>
        <taxon>Dikarya</taxon>
        <taxon>Ascomycota</taxon>
        <taxon>Pezizomycotina</taxon>
        <taxon>Sordariomycetes</taxon>
        <taxon>Hypocreomycetidae</taxon>
        <taxon>Hypocreales</taxon>
        <taxon>Nectriaceae</taxon>
        <taxon>Fusarium</taxon>
        <taxon>Fusarium heterosporum species complex</taxon>
    </lineage>
</organism>
<dbReference type="EMBL" id="JAAGWQ010000016">
    <property type="protein sequence ID" value="KAF5678700.1"/>
    <property type="molecule type" value="Genomic_DNA"/>
</dbReference>
<dbReference type="InterPro" id="IPR022672">
    <property type="entry name" value="Hexokinase_N"/>
</dbReference>
<comment type="pathway">
    <text evidence="1">Carbohydrate degradation; glycolysis; D-glyceraldehyde 3-phosphate and glycerone phosphate from D-glucose: step 1/4.</text>
</comment>
<evidence type="ECO:0000259" key="12">
    <source>
        <dbReference type="Pfam" id="PF00349"/>
    </source>
</evidence>
<evidence type="ECO:0000256" key="10">
    <source>
        <dbReference type="ARBA" id="ARBA00047905"/>
    </source>
</evidence>
<reference evidence="14 15" key="1">
    <citation type="submission" date="2020-05" db="EMBL/GenBank/DDBJ databases">
        <title>Identification and distribution of gene clusters putatively required for synthesis of sphingolipid metabolism inhibitors in phylogenetically diverse species of the filamentous fungus Fusarium.</title>
        <authorList>
            <person name="Kim H.-S."/>
            <person name="Busman M."/>
            <person name="Brown D.W."/>
            <person name="Divon H."/>
            <person name="Uhlig S."/>
            <person name="Proctor R.H."/>
        </authorList>
    </citation>
    <scope>NUCLEOTIDE SEQUENCE [LARGE SCALE GENOMIC DNA]</scope>
    <source>
        <strain evidence="14 15">NRRL 20693</strain>
    </source>
</reference>
<feature type="domain" description="Hexokinase N-terminal" evidence="12">
    <location>
        <begin position="8"/>
        <end position="201"/>
    </location>
</feature>
<keyword evidence="7 11" id="KW-0067">ATP-binding</keyword>
<evidence type="ECO:0000256" key="8">
    <source>
        <dbReference type="ARBA" id="ARBA00023152"/>
    </source>
</evidence>
<dbReference type="EC" id="2.7.1.-" evidence="11"/>
<keyword evidence="5 11" id="KW-0547">Nucleotide-binding</keyword>
<evidence type="ECO:0000256" key="5">
    <source>
        <dbReference type="ARBA" id="ARBA00022741"/>
    </source>
</evidence>
<sequence>MEDLKSYLQQLERDFTIDTAKLKHVTNHFVNELEKGLGVKGGSIPMNPTWVTNYPTGNETGKYLVLDLGGTNLRVYSIELTDEKSGFKINQVQHKLPNELKTGSADQLWDFVTEILESFLKEAGFDSNVITDLSFIFSFPTTQRTIDEGILQRWTKGFNVADSEGQDTAEALRRAIAKRNLPLKVSVVTNDTTATMIASAYLNSDTAIGCVFGTGCNGAYIERSPAIHKLADQKLPADSFMAINCEWGAFDNEHAVLPLTSFDIAIDDDSPRKGQQAFEKMVAGLYLGELFRLIMLDVHKRYPESFLKGQNLEKLQEPYFMDSSFLSAVEEDTSDHLRDARDMSVSTLGVSPTYEELKFMKEVATLITIRAARLSASGVGAICKKRDLKKCHVGVEGSLFEKHPHFKWELSKALGEILDWDEASAAKNDVEFMLSPGSGVGAAVIASTLIRN</sequence>
<dbReference type="PANTHER" id="PTHR19443:SF16">
    <property type="entry name" value="HEXOKINASE TYPE 1-RELATED"/>
    <property type="match status" value="1"/>
</dbReference>
<comment type="pathway">
    <text evidence="2">Carbohydrate metabolism; hexose metabolism.</text>
</comment>
<evidence type="ECO:0000256" key="4">
    <source>
        <dbReference type="ARBA" id="ARBA00022679"/>
    </source>
</evidence>
<comment type="caution">
    <text evidence="14">The sequence shown here is derived from an EMBL/GenBank/DDBJ whole genome shotgun (WGS) entry which is preliminary data.</text>
</comment>
<dbReference type="GO" id="GO:0004340">
    <property type="term" value="F:glucokinase activity"/>
    <property type="evidence" value="ECO:0007669"/>
    <property type="project" value="TreeGrafter"/>
</dbReference>
<dbReference type="InterPro" id="IPR022673">
    <property type="entry name" value="Hexokinase_C"/>
</dbReference>